<evidence type="ECO:0000313" key="1">
    <source>
        <dbReference type="EMBL" id="KAF9649446.1"/>
    </source>
</evidence>
<proteinExistence type="predicted"/>
<name>A0ACB6ZIE6_THEGA</name>
<dbReference type="Proteomes" id="UP000886501">
    <property type="component" value="Unassembled WGS sequence"/>
</dbReference>
<reference evidence="1" key="1">
    <citation type="submission" date="2019-10" db="EMBL/GenBank/DDBJ databases">
        <authorList>
            <consortium name="DOE Joint Genome Institute"/>
            <person name="Kuo A."/>
            <person name="Miyauchi S."/>
            <person name="Kiss E."/>
            <person name="Drula E."/>
            <person name="Kohler A."/>
            <person name="Sanchez-Garcia M."/>
            <person name="Andreopoulos B."/>
            <person name="Barry K.W."/>
            <person name="Bonito G."/>
            <person name="Buee M."/>
            <person name="Carver A."/>
            <person name="Chen C."/>
            <person name="Cichocki N."/>
            <person name="Clum A."/>
            <person name="Culley D."/>
            <person name="Crous P.W."/>
            <person name="Fauchery L."/>
            <person name="Girlanda M."/>
            <person name="Hayes R."/>
            <person name="Keri Z."/>
            <person name="Labutti K."/>
            <person name="Lipzen A."/>
            <person name="Lombard V."/>
            <person name="Magnuson J."/>
            <person name="Maillard F."/>
            <person name="Morin E."/>
            <person name="Murat C."/>
            <person name="Nolan M."/>
            <person name="Ohm R."/>
            <person name="Pangilinan J."/>
            <person name="Pereira M."/>
            <person name="Perotto S."/>
            <person name="Peter M."/>
            <person name="Riley R."/>
            <person name="Sitrit Y."/>
            <person name="Stielow B."/>
            <person name="Szollosi G."/>
            <person name="Zifcakova L."/>
            <person name="Stursova M."/>
            <person name="Spatafora J.W."/>
            <person name="Tedersoo L."/>
            <person name="Vaario L.-M."/>
            <person name="Yamada A."/>
            <person name="Yan M."/>
            <person name="Wang P."/>
            <person name="Xu J."/>
            <person name="Bruns T."/>
            <person name="Baldrian P."/>
            <person name="Vilgalys R."/>
            <person name="Henrissat B."/>
            <person name="Grigoriev I.V."/>
            <person name="Hibbett D."/>
            <person name="Nagy L.G."/>
            <person name="Martin F.M."/>
        </authorList>
    </citation>
    <scope>NUCLEOTIDE SEQUENCE</scope>
    <source>
        <strain evidence="1">P2</strain>
    </source>
</reference>
<protein>
    <submittedName>
        <fullName evidence="1">Uncharacterized protein</fullName>
    </submittedName>
</protein>
<comment type="caution">
    <text evidence="1">The sequence shown here is derived from an EMBL/GenBank/DDBJ whole genome shotgun (WGS) entry which is preliminary data.</text>
</comment>
<dbReference type="EMBL" id="MU117998">
    <property type="protein sequence ID" value="KAF9649446.1"/>
    <property type="molecule type" value="Genomic_DNA"/>
</dbReference>
<accession>A0ACB6ZIE6</accession>
<keyword evidence="2" id="KW-1185">Reference proteome</keyword>
<gene>
    <name evidence="1" type="ORF">BDM02DRAFT_3113878</name>
</gene>
<reference evidence="1" key="2">
    <citation type="journal article" date="2020" name="Nat. Commun.">
        <title>Large-scale genome sequencing of mycorrhizal fungi provides insights into the early evolution of symbiotic traits.</title>
        <authorList>
            <person name="Miyauchi S."/>
            <person name="Kiss E."/>
            <person name="Kuo A."/>
            <person name="Drula E."/>
            <person name="Kohler A."/>
            <person name="Sanchez-Garcia M."/>
            <person name="Morin E."/>
            <person name="Andreopoulos B."/>
            <person name="Barry K.W."/>
            <person name="Bonito G."/>
            <person name="Buee M."/>
            <person name="Carver A."/>
            <person name="Chen C."/>
            <person name="Cichocki N."/>
            <person name="Clum A."/>
            <person name="Culley D."/>
            <person name="Crous P.W."/>
            <person name="Fauchery L."/>
            <person name="Girlanda M."/>
            <person name="Hayes R.D."/>
            <person name="Keri Z."/>
            <person name="LaButti K."/>
            <person name="Lipzen A."/>
            <person name="Lombard V."/>
            <person name="Magnuson J."/>
            <person name="Maillard F."/>
            <person name="Murat C."/>
            <person name="Nolan M."/>
            <person name="Ohm R.A."/>
            <person name="Pangilinan J."/>
            <person name="Pereira M.F."/>
            <person name="Perotto S."/>
            <person name="Peter M."/>
            <person name="Pfister S."/>
            <person name="Riley R."/>
            <person name="Sitrit Y."/>
            <person name="Stielow J.B."/>
            <person name="Szollosi G."/>
            <person name="Zifcakova L."/>
            <person name="Stursova M."/>
            <person name="Spatafora J.W."/>
            <person name="Tedersoo L."/>
            <person name="Vaario L.M."/>
            <person name="Yamada A."/>
            <person name="Yan M."/>
            <person name="Wang P."/>
            <person name="Xu J."/>
            <person name="Bruns T."/>
            <person name="Baldrian P."/>
            <person name="Vilgalys R."/>
            <person name="Dunand C."/>
            <person name="Henrissat B."/>
            <person name="Grigoriev I.V."/>
            <person name="Hibbett D."/>
            <person name="Nagy L.G."/>
            <person name="Martin F.M."/>
        </authorList>
    </citation>
    <scope>NUCLEOTIDE SEQUENCE</scope>
    <source>
        <strain evidence="1">P2</strain>
    </source>
</reference>
<sequence>MSLPQALEEALFDSLSTGTFVDVKFYAFSQRTSSGRVRCPKPLYANSHVLQTVPYFRSLLSDTFSEGKLKDLGSPFPPDQPTELDGHDFLDDSGLEDVEDDAKLTINIPEATPENWKSSLRSPVPGSGFSPPFSPQISRLGSMGGTSSTCATRSMDPGTHLGKVAVFRDISFVTLRAVLFFLYTGEITFVSPISATKNAYKSGNGKEFCASAKSVYLAADKYDIPELKALALNWIRATIHSCDIMQELASDFTVMFPEIREICLQQLANALCAGDRVNTAKNLMSTIRSSIHGGPDSTIDPETRGAIFDMLTKGYTETTRIPYNHPSLNRPADWSHLREALRKSLISGKFIDGQIKAHRGKSKDKKLTRFSSVYFSTASIPLSTMNRIRHESMTYSPSEYEYDSDSDLEDDEDGRSEDSKPHNVGGSGKVNIQHVAIMKHGSWKTWRATLFFVYSRKVAFSPIRSQNLSRPDSSEPQPTGSCSPKSAFVLAEKIAVQRLRDHAREDLLRKVTAENVMTEYFSKFVNSHTLLLHTINCIVRNTRNAETDAMVRKKLVESTGDDPHVSTALELFLQNVIEDNNRRIVGHCKNCYHGYTALEQLKDGKCQTCANQSRKRSW</sequence>
<evidence type="ECO:0000313" key="2">
    <source>
        <dbReference type="Proteomes" id="UP000886501"/>
    </source>
</evidence>
<organism evidence="1 2">
    <name type="scientific">Thelephora ganbajun</name>
    <name type="common">Ganba fungus</name>
    <dbReference type="NCBI Taxonomy" id="370292"/>
    <lineage>
        <taxon>Eukaryota</taxon>
        <taxon>Fungi</taxon>
        <taxon>Dikarya</taxon>
        <taxon>Basidiomycota</taxon>
        <taxon>Agaricomycotina</taxon>
        <taxon>Agaricomycetes</taxon>
        <taxon>Thelephorales</taxon>
        <taxon>Thelephoraceae</taxon>
        <taxon>Thelephora</taxon>
    </lineage>
</organism>